<dbReference type="GO" id="GO:0045892">
    <property type="term" value="P:negative regulation of DNA-templated transcription"/>
    <property type="evidence" value="ECO:0007669"/>
    <property type="project" value="UniProtKB-ARBA"/>
</dbReference>
<keyword evidence="6" id="KW-0805">Transcription regulation</keyword>
<evidence type="ECO:0000256" key="16">
    <source>
        <dbReference type="SAM" id="MobiDB-lite"/>
    </source>
</evidence>
<feature type="region of interest" description="Disordered" evidence="16">
    <location>
        <begin position="297"/>
        <end position="340"/>
    </location>
</feature>
<evidence type="ECO:0000256" key="5">
    <source>
        <dbReference type="ARBA" id="ARBA00022606"/>
    </source>
</evidence>
<dbReference type="InterPro" id="IPR009057">
    <property type="entry name" value="Homeodomain-like_sf"/>
</dbReference>
<organism evidence="20 21">
    <name type="scientific">Gambusia affinis</name>
    <name type="common">Western mosquitofish</name>
    <name type="synonym">Heterandria affinis</name>
    <dbReference type="NCBI Taxonomy" id="33528"/>
    <lineage>
        <taxon>Eukaryota</taxon>
        <taxon>Metazoa</taxon>
        <taxon>Chordata</taxon>
        <taxon>Craniata</taxon>
        <taxon>Vertebrata</taxon>
        <taxon>Euteleostomi</taxon>
        <taxon>Actinopterygii</taxon>
        <taxon>Neopterygii</taxon>
        <taxon>Teleostei</taxon>
        <taxon>Neoteleostei</taxon>
        <taxon>Acanthomorphata</taxon>
        <taxon>Ovalentaria</taxon>
        <taxon>Atherinomorphae</taxon>
        <taxon>Cyprinodontiformes</taxon>
        <taxon>Poeciliidae</taxon>
        <taxon>Poeciliinae</taxon>
        <taxon>Gambusia</taxon>
    </lineage>
</organism>
<keyword evidence="7 14" id="KW-0238">DNA-binding</keyword>
<feature type="domain" description="CVC" evidence="19">
    <location>
        <begin position="226"/>
        <end position="300"/>
    </location>
</feature>
<evidence type="ECO:0000256" key="13">
    <source>
        <dbReference type="ARBA" id="ARBA00031274"/>
    </source>
</evidence>
<dbReference type="FunFam" id="1.10.10.60:FF:000065">
    <property type="entry name" value="Visual system homeobox 1"/>
    <property type="match status" value="1"/>
</dbReference>
<feature type="region of interest" description="Disordered" evidence="16">
    <location>
        <begin position="1"/>
        <end position="40"/>
    </location>
</feature>
<feature type="domain" description="OAR" evidence="18">
    <location>
        <begin position="345"/>
        <end position="358"/>
    </location>
</feature>
<evidence type="ECO:0000259" key="18">
    <source>
        <dbReference type="PROSITE" id="PS50803"/>
    </source>
</evidence>
<comment type="subcellular location">
    <subcellularLocation>
        <location evidence="1 14 15">Nucleus</location>
    </subcellularLocation>
</comment>
<reference evidence="20 21" key="1">
    <citation type="journal article" date="2018" name="G3 (Bethesda)">
        <title>A High-Quality Reference Genome for the Invasive Mosquitofish Gambusia affinis Using a Chicago Library.</title>
        <authorList>
            <person name="Hoffberg S.L."/>
            <person name="Troendle N.J."/>
            <person name="Glenn T.C."/>
            <person name="Mahmud O."/>
            <person name="Louha S."/>
            <person name="Chalopin D."/>
            <person name="Bennetzen J.L."/>
            <person name="Mauricio R."/>
        </authorList>
    </citation>
    <scope>NUCLEOTIDE SEQUENCE [LARGE SCALE GENOMIC DNA]</scope>
    <source>
        <strain evidence="20">NE01/NJP1002.9</strain>
        <tissue evidence="20">Muscle</tissue>
    </source>
</reference>
<feature type="region of interest" description="Disordered" evidence="16">
    <location>
        <begin position="379"/>
        <end position="400"/>
    </location>
</feature>
<dbReference type="SUPFAM" id="SSF46689">
    <property type="entry name" value="Homeodomain-like"/>
    <property type="match status" value="1"/>
</dbReference>
<feature type="DNA-binding region" description="Homeobox" evidence="14">
    <location>
        <begin position="166"/>
        <end position="225"/>
    </location>
</feature>
<keyword evidence="9" id="KW-0804">Transcription</keyword>
<evidence type="ECO:0000256" key="2">
    <source>
        <dbReference type="ARBA" id="ARBA00005733"/>
    </source>
</evidence>
<comment type="caution">
    <text evidence="20">The sequence shown here is derived from an EMBL/GenBank/DDBJ whole genome shotgun (WGS) entry which is preliminary data.</text>
</comment>
<evidence type="ECO:0000256" key="10">
    <source>
        <dbReference type="ARBA" id="ARBA00023242"/>
    </source>
</evidence>
<keyword evidence="21" id="KW-1185">Reference proteome</keyword>
<feature type="compositionally biased region" description="Polar residues" evidence="16">
    <location>
        <begin position="19"/>
        <end position="38"/>
    </location>
</feature>
<feature type="domain" description="Homeobox" evidence="17">
    <location>
        <begin position="164"/>
        <end position="224"/>
    </location>
</feature>
<dbReference type="PANTHER" id="PTHR46892">
    <property type="entry name" value="VISUAL SYSTEM HOMEOBOX 2"/>
    <property type="match status" value="1"/>
</dbReference>
<dbReference type="PANTHER" id="PTHR46892:SF3">
    <property type="entry name" value="VISUAL SYSTEM HOMEOBOX 2"/>
    <property type="match status" value="1"/>
</dbReference>
<dbReference type="Pfam" id="PF00046">
    <property type="entry name" value="Homeodomain"/>
    <property type="match status" value="1"/>
</dbReference>
<evidence type="ECO:0000256" key="9">
    <source>
        <dbReference type="ARBA" id="ARBA00023163"/>
    </source>
</evidence>
<dbReference type="Pfam" id="PF03826">
    <property type="entry name" value="OAR"/>
    <property type="match status" value="1"/>
</dbReference>
<dbReference type="GO" id="GO:0005634">
    <property type="term" value="C:nucleus"/>
    <property type="evidence" value="ECO:0007669"/>
    <property type="project" value="UniProtKB-SubCell"/>
</dbReference>
<gene>
    <name evidence="20" type="ORF">CCH79_00004547</name>
</gene>
<dbReference type="PROSITE" id="PS00027">
    <property type="entry name" value="HOMEOBOX_1"/>
    <property type="match status" value="1"/>
</dbReference>
<dbReference type="InterPro" id="IPR052294">
    <property type="entry name" value="VSX_homeobox_regulators"/>
</dbReference>
<evidence type="ECO:0000256" key="11">
    <source>
        <dbReference type="ARBA" id="ARBA00023305"/>
    </source>
</evidence>
<accession>A0A315UYJ3</accession>
<evidence type="ECO:0000256" key="6">
    <source>
        <dbReference type="ARBA" id="ARBA00023015"/>
    </source>
</evidence>
<dbReference type="PROSITE" id="PS51496">
    <property type="entry name" value="CVC"/>
    <property type="match status" value="1"/>
</dbReference>
<evidence type="ECO:0000256" key="4">
    <source>
        <dbReference type="ARBA" id="ARBA00022473"/>
    </source>
</evidence>
<evidence type="ECO:0000256" key="1">
    <source>
        <dbReference type="ARBA" id="ARBA00004123"/>
    </source>
</evidence>
<evidence type="ECO:0000256" key="15">
    <source>
        <dbReference type="RuleBase" id="RU000682"/>
    </source>
</evidence>
<dbReference type="EMBL" id="NHOQ01002481">
    <property type="protein sequence ID" value="PWA16457.1"/>
    <property type="molecule type" value="Genomic_DNA"/>
</dbReference>
<dbReference type="Gene3D" id="1.10.10.60">
    <property type="entry name" value="Homeodomain-like"/>
    <property type="match status" value="1"/>
</dbReference>
<feature type="region of interest" description="Disordered" evidence="16">
    <location>
        <begin position="122"/>
        <end position="169"/>
    </location>
</feature>
<keyword evidence="11" id="KW-0844">Vision</keyword>
<dbReference type="SMART" id="SM00389">
    <property type="entry name" value="HOX"/>
    <property type="match status" value="1"/>
</dbReference>
<evidence type="ECO:0000256" key="3">
    <source>
        <dbReference type="ARBA" id="ARBA00014891"/>
    </source>
</evidence>
<dbReference type="GO" id="GO:0007601">
    <property type="term" value="P:visual perception"/>
    <property type="evidence" value="ECO:0007669"/>
    <property type="project" value="UniProtKB-KW"/>
</dbReference>
<feature type="compositionally biased region" description="Basic and acidic residues" evidence="16">
    <location>
        <begin position="327"/>
        <end position="340"/>
    </location>
</feature>
<dbReference type="STRING" id="33528.ENSGAFP00000025385"/>
<dbReference type="PROSITE" id="PS50071">
    <property type="entry name" value="HOMEOBOX_2"/>
    <property type="match status" value="1"/>
</dbReference>
<evidence type="ECO:0000259" key="17">
    <source>
        <dbReference type="PROSITE" id="PS50071"/>
    </source>
</evidence>
<dbReference type="InterPro" id="IPR017970">
    <property type="entry name" value="Homeobox_CS"/>
</dbReference>
<dbReference type="InterPro" id="IPR023339">
    <property type="entry name" value="CVC"/>
</dbReference>
<dbReference type="InterPro" id="IPR003654">
    <property type="entry name" value="OAR_dom"/>
</dbReference>
<dbReference type="PROSITE" id="PS50803">
    <property type="entry name" value="OAR"/>
    <property type="match status" value="1"/>
</dbReference>
<evidence type="ECO:0000256" key="14">
    <source>
        <dbReference type="PROSITE-ProRule" id="PRU00108"/>
    </source>
</evidence>
<keyword evidence="8 14" id="KW-0371">Homeobox</keyword>
<dbReference type="GO" id="GO:0000981">
    <property type="term" value="F:DNA-binding transcription factor activity, RNA polymerase II-specific"/>
    <property type="evidence" value="ECO:0007669"/>
    <property type="project" value="InterPro"/>
</dbReference>
<dbReference type="Proteomes" id="UP000250572">
    <property type="component" value="Unassembled WGS sequence"/>
</dbReference>
<sequence>MTGKEGAVLSESLNHSEKTSLGVNGGSNSHLPKSSVNHPPTRCTGFGIQEILGLNKEPPSIPRSPLSSLPAGAHLIAARSVLGPAAVGVGVGMGLIGPGGIPSFYSQPAFLETVLSDGQDVHLQHHSRSVRPLDPSQSASSDSEDLSSNERRHTKSSISQNKKRKKRRHRTIFTSYQLEELEKAFNEAHYPDVYAREMLAMKTELPEDRIQVWFQNRRAKWRKREKCWGRSTVMAEYGLYGAMVRHSIPLPESILKSAKDGIMESCAPWLLVQDGLPVSRRYSKSEYPQLFTGMHKKSIEGATPPPTGKCDAPQQANAQIPEDAEVEEKRSEGKAVISKEELRENSIAALRAKAQEHSAKVLGTVSHDRLLEGKQEIQVAEEKASDLTSPEKEQRKSEKL</sequence>
<keyword evidence="10 14" id="KW-0539">Nucleus</keyword>
<evidence type="ECO:0000256" key="7">
    <source>
        <dbReference type="ARBA" id="ARBA00023125"/>
    </source>
</evidence>
<comment type="similarity">
    <text evidence="2">Belongs to the paired homeobox family.</text>
</comment>
<evidence type="ECO:0000313" key="21">
    <source>
        <dbReference type="Proteomes" id="UP000250572"/>
    </source>
</evidence>
<keyword evidence="5" id="KW-0716">Sensory transduction</keyword>
<dbReference type="InterPro" id="IPR001356">
    <property type="entry name" value="HD"/>
</dbReference>
<evidence type="ECO:0000256" key="8">
    <source>
        <dbReference type="ARBA" id="ARBA00023155"/>
    </source>
</evidence>
<name>A0A315UYJ3_GAMAF</name>
<dbReference type="GO" id="GO:1990837">
    <property type="term" value="F:sequence-specific double-stranded DNA binding"/>
    <property type="evidence" value="ECO:0007669"/>
    <property type="project" value="TreeGrafter"/>
</dbReference>
<protein>
    <recommendedName>
        <fullName evidence="3">Visual system homeobox 2</fullName>
    </recommendedName>
    <alternativeName>
        <fullName evidence="12">Ceh-10 homeodomain-containing homolog</fullName>
    </alternativeName>
    <alternativeName>
        <fullName evidence="13">Homeobox protein CHX10</fullName>
    </alternativeName>
</protein>
<evidence type="ECO:0000313" key="20">
    <source>
        <dbReference type="EMBL" id="PWA16457.1"/>
    </source>
</evidence>
<dbReference type="AlphaFoldDB" id="A0A315UYJ3"/>
<keyword evidence="4" id="KW-0217">Developmental protein</keyword>
<proteinExistence type="inferred from homology"/>
<evidence type="ECO:0000256" key="12">
    <source>
        <dbReference type="ARBA" id="ARBA00030203"/>
    </source>
</evidence>
<evidence type="ECO:0000259" key="19">
    <source>
        <dbReference type="PROSITE" id="PS51496"/>
    </source>
</evidence>
<dbReference type="CDD" id="cd00086">
    <property type="entry name" value="homeodomain"/>
    <property type="match status" value="1"/>
</dbReference>